<evidence type="ECO:0000256" key="4">
    <source>
        <dbReference type="RuleBase" id="RU362028"/>
    </source>
</evidence>
<dbReference type="EMBL" id="QCXQ01000002">
    <property type="protein sequence ID" value="PWG00008.1"/>
    <property type="molecule type" value="Genomic_DNA"/>
</dbReference>
<dbReference type="GO" id="GO:0003723">
    <property type="term" value="F:RNA binding"/>
    <property type="evidence" value="ECO:0007669"/>
    <property type="project" value="InterPro"/>
</dbReference>
<dbReference type="PANTHER" id="PTHR21600:SF35">
    <property type="entry name" value="PSEUDOURIDINE SYNTHASE"/>
    <property type="match status" value="1"/>
</dbReference>
<dbReference type="InterPro" id="IPR006225">
    <property type="entry name" value="PsdUridine_synth_RluC/D"/>
</dbReference>
<dbReference type="GO" id="GO:0000455">
    <property type="term" value="P:enzyme-directed rRNA pseudouridine synthesis"/>
    <property type="evidence" value="ECO:0007669"/>
    <property type="project" value="TreeGrafter"/>
</dbReference>
<evidence type="ECO:0000256" key="2">
    <source>
        <dbReference type="ARBA" id="ARBA00010876"/>
    </source>
</evidence>
<evidence type="ECO:0000256" key="3">
    <source>
        <dbReference type="PIRSR" id="PIRSR606225-1"/>
    </source>
</evidence>
<evidence type="ECO:0000259" key="5">
    <source>
        <dbReference type="Pfam" id="PF00849"/>
    </source>
</evidence>
<organism evidence="6 7">
    <name type="scientific">Levilactobacillus bambusae</name>
    <dbReference type="NCBI Taxonomy" id="2024736"/>
    <lineage>
        <taxon>Bacteria</taxon>
        <taxon>Bacillati</taxon>
        <taxon>Bacillota</taxon>
        <taxon>Bacilli</taxon>
        <taxon>Lactobacillales</taxon>
        <taxon>Lactobacillaceae</taxon>
        <taxon>Levilactobacillus</taxon>
    </lineage>
</organism>
<dbReference type="NCBIfam" id="TIGR00005">
    <property type="entry name" value="rluA_subfam"/>
    <property type="match status" value="1"/>
</dbReference>
<dbReference type="Pfam" id="PF00849">
    <property type="entry name" value="PseudoU_synth_2"/>
    <property type="match status" value="1"/>
</dbReference>
<dbReference type="InterPro" id="IPR050188">
    <property type="entry name" value="RluA_PseudoU_synthase"/>
</dbReference>
<dbReference type="PANTHER" id="PTHR21600">
    <property type="entry name" value="MITOCHONDRIAL RNA PSEUDOURIDINE SYNTHASE"/>
    <property type="match status" value="1"/>
</dbReference>
<comment type="similarity">
    <text evidence="2 4">Belongs to the pseudouridine synthase RluA family.</text>
</comment>
<dbReference type="GO" id="GO:0140098">
    <property type="term" value="F:catalytic activity, acting on RNA"/>
    <property type="evidence" value="ECO:0007669"/>
    <property type="project" value="UniProtKB-ARBA"/>
</dbReference>
<feature type="active site" evidence="3">
    <location>
        <position position="133"/>
    </location>
</feature>
<dbReference type="GO" id="GO:0009982">
    <property type="term" value="F:pseudouridine synthase activity"/>
    <property type="evidence" value="ECO:0007669"/>
    <property type="project" value="InterPro"/>
</dbReference>
<sequence>MGYQWTALGTEPVSVKRLAAEHGVSHRLFSDLKRNGSILIEDQPATFDQVVQPGQTLTVTFPTETSDPNVAVSDAAIEVLYEDDHLLVVNKPAGLNTVPGPANSTDTLVNRIKGHWVSQQSPNLVPHIITRLDRFTSGLVLVAHDRLANSLLMQQQGNHDIEKTYLALVDGTITADHDLIDAPLAQSPTGFNQIVTPDGKRAVTEYWVVNRFANMTLVRVKLHTGRTHQIRAHFANLGHPVVGDELYNGPMDRGIDHQALHAWQLDLMDPFTESSIRQEAPLPADFNRLMPNPD</sequence>
<dbReference type="InterPro" id="IPR006145">
    <property type="entry name" value="PsdUridine_synth_RsuA/RluA"/>
</dbReference>
<dbReference type="InterPro" id="IPR006224">
    <property type="entry name" value="PsdUridine_synth_RluA-like_CS"/>
</dbReference>
<dbReference type="Gene3D" id="3.30.2350.10">
    <property type="entry name" value="Pseudouridine synthase"/>
    <property type="match status" value="1"/>
</dbReference>
<gene>
    <name evidence="6" type="ORF">DCM90_03460</name>
</gene>
<dbReference type="EC" id="5.4.99.-" evidence="4"/>
<dbReference type="SUPFAM" id="SSF55120">
    <property type="entry name" value="Pseudouridine synthase"/>
    <property type="match status" value="1"/>
</dbReference>
<comment type="caution">
    <text evidence="6">The sequence shown here is derived from an EMBL/GenBank/DDBJ whole genome shotgun (WGS) entry which is preliminary data.</text>
</comment>
<keyword evidence="4" id="KW-0413">Isomerase</keyword>
<evidence type="ECO:0000313" key="6">
    <source>
        <dbReference type="EMBL" id="PWG00008.1"/>
    </source>
</evidence>
<name>A0A2V1MZT9_9LACO</name>
<dbReference type="AlphaFoldDB" id="A0A2V1MZT9"/>
<reference evidence="6 7" key="1">
    <citation type="journal article" date="2018" name="Int. J. Syst. Evol. Microbiol.">
        <title>Lactobacillus bambusae sp. nov., isolated from a traditional fermented Ma-bamboo shoots of Taiwan.</title>
        <authorList>
            <person name="Wang L.-T."/>
        </authorList>
    </citation>
    <scope>NUCLEOTIDE SEQUENCE [LARGE SCALE GENOMIC DNA]</scope>
    <source>
        <strain evidence="6 7">BS-W1</strain>
    </source>
</reference>
<dbReference type="CDD" id="cd02869">
    <property type="entry name" value="PseudoU_synth_RluA_like"/>
    <property type="match status" value="1"/>
</dbReference>
<dbReference type="OrthoDB" id="9807829at2"/>
<dbReference type="RefSeq" id="WP_109249956.1">
    <property type="nucleotide sequence ID" value="NZ_QCXQ01000002.1"/>
</dbReference>
<dbReference type="PROSITE" id="PS01129">
    <property type="entry name" value="PSI_RLU"/>
    <property type="match status" value="1"/>
</dbReference>
<evidence type="ECO:0000313" key="7">
    <source>
        <dbReference type="Proteomes" id="UP000245080"/>
    </source>
</evidence>
<accession>A0A2V1MZT9</accession>
<evidence type="ECO:0000256" key="1">
    <source>
        <dbReference type="ARBA" id="ARBA00000073"/>
    </source>
</evidence>
<proteinExistence type="inferred from homology"/>
<feature type="domain" description="Pseudouridine synthase RsuA/RluA-like" evidence="5">
    <location>
        <begin position="85"/>
        <end position="235"/>
    </location>
</feature>
<comment type="catalytic activity">
    <reaction evidence="1 4">
        <text>a uridine in RNA = a pseudouridine in RNA</text>
        <dbReference type="Rhea" id="RHEA:48348"/>
        <dbReference type="Rhea" id="RHEA-COMP:12068"/>
        <dbReference type="Rhea" id="RHEA-COMP:12069"/>
        <dbReference type="ChEBI" id="CHEBI:65314"/>
        <dbReference type="ChEBI" id="CHEBI:65315"/>
    </reaction>
</comment>
<keyword evidence="7" id="KW-1185">Reference proteome</keyword>
<dbReference type="Proteomes" id="UP000245080">
    <property type="component" value="Unassembled WGS sequence"/>
</dbReference>
<dbReference type="InterPro" id="IPR020103">
    <property type="entry name" value="PsdUridine_synth_cat_dom_sf"/>
</dbReference>
<comment type="function">
    <text evidence="4">Responsible for synthesis of pseudouridine from uracil.</text>
</comment>
<protein>
    <recommendedName>
        <fullName evidence="4">Pseudouridine synthase</fullName>
        <ecNumber evidence="4">5.4.99.-</ecNumber>
    </recommendedName>
</protein>